<name>A0A2A2K4Q5_9BILA</name>
<evidence type="ECO:0000313" key="3">
    <source>
        <dbReference type="Proteomes" id="UP000218231"/>
    </source>
</evidence>
<evidence type="ECO:0000256" key="1">
    <source>
        <dbReference type="SAM" id="MobiDB-lite"/>
    </source>
</evidence>
<reference evidence="2 3" key="1">
    <citation type="journal article" date="2017" name="Curr. Biol.">
        <title>Genome architecture and evolution of a unichromosomal asexual nematode.</title>
        <authorList>
            <person name="Fradin H."/>
            <person name="Zegar C."/>
            <person name="Gutwein M."/>
            <person name="Lucas J."/>
            <person name="Kovtun M."/>
            <person name="Corcoran D."/>
            <person name="Baugh L.R."/>
            <person name="Kiontke K."/>
            <person name="Gunsalus K."/>
            <person name="Fitch D.H."/>
            <person name="Piano F."/>
        </authorList>
    </citation>
    <scope>NUCLEOTIDE SEQUENCE [LARGE SCALE GENOMIC DNA]</scope>
    <source>
        <strain evidence="2">PF1309</strain>
    </source>
</reference>
<dbReference type="Proteomes" id="UP000218231">
    <property type="component" value="Unassembled WGS sequence"/>
</dbReference>
<gene>
    <name evidence="2" type="ORF">WR25_13753</name>
</gene>
<organism evidence="2 3">
    <name type="scientific">Diploscapter pachys</name>
    <dbReference type="NCBI Taxonomy" id="2018661"/>
    <lineage>
        <taxon>Eukaryota</taxon>
        <taxon>Metazoa</taxon>
        <taxon>Ecdysozoa</taxon>
        <taxon>Nematoda</taxon>
        <taxon>Chromadorea</taxon>
        <taxon>Rhabditida</taxon>
        <taxon>Rhabditina</taxon>
        <taxon>Rhabditomorpha</taxon>
        <taxon>Rhabditoidea</taxon>
        <taxon>Rhabditidae</taxon>
        <taxon>Diploscapter</taxon>
    </lineage>
</organism>
<keyword evidence="3" id="KW-1185">Reference proteome</keyword>
<comment type="caution">
    <text evidence="2">The sequence shown here is derived from an EMBL/GenBank/DDBJ whole genome shotgun (WGS) entry which is preliminary data.</text>
</comment>
<protein>
    <submittedName>
        <fullName evidence="2">Uncharacterized protein</fullName>
    </submittedName>
</protein>
<proteinExistence type="predicted"/>
<sequence length="95" mass="10280">MRYGPVHPSAAAFRPPPRRVHPRSPPAGSRRARAMAGVPVGAAVVLEPPLRLIERADYGRGECLVAIELSLNAVTWREPNPEKRIAAPTAWRAAA</sequence>
<dbReference type="AlphaFoldDB" id="A0A2A2K4Q5"/>
<accession>A0A2A2K4Q5</accession>
<dbReference type="EMBL" id="LIAE01009684">
    <property type="protein sequence ID" value="PAV68779.1"/>
    <property type="molecule type" value="Genomic_DNA"/>
</dbReference>
<evidence type="ECO:0000313" key="2">
    <source>
        <dbReference type="EMBL" id="PAV68779.1"/>
    </source>
</evidence>
<feature type="region of interest" description="Disordered" evidence="1">
    <location>
        <begin position="1"/>
        <end position="31"/>
    </location>
</feature>